<dbReference type="InterPro" id="IPR016181">
    <property type="entry name" value="Acyl_CoA_acyltransferase"/>
</dbReference>
<evidence type="ECO:0000313" key="1">
    <source>
        <dbReference type="EMBL" id="NGM85000.1"/>
    </source>
</evidence>
<keyword evidence="2" id="KW-1185">Reference proteome</keyword>
<name>A0A6M1PP21_9BACL</name>
<dbReference type="Gene3D" id="3.40.630.30">
    <property type="match status" value="1"/>
</dbReference>
<dbReference type="Proteomes" id="UP000480151">
    <property type="component" value="Unassembled WGS sequence"/>
</dbReference>
<evidence type="ECO:0000313" key="2">
    <source>
        <dbReference type="Proteomes" id="UP000480151"/>
    </source>
</evidence>
<protein>
    <recommendedName>
        <fullName evidence="3">N-acetyltransferase domain-containing protein</fullName>
    </recommendedName>
</protein>
<evidence type="ECO:0008006" key="3">
    <source>
        <dbReference type="Google" id="ProtNLM"/>
    </source>
</evidence>
<dbReference type="RefSeq" id="WP_165102721.1">
    <property type="nucleotide sequence ID" value="NZ_JAAKGU010000013.1"/>
</dbReference>
<accession>A0A6M1PP21</accession>
<reference evidence="1 2" key="1">
    <citation type="submission" date="2020-02" db="EMBL/GenBank/DDBJ databases">
        <authorList>
            <person name="Gao J."/>
            <person name="Sun J."/>
        </authorList>
    </citation>
    <scope>NUCLEOTIDE SEQUENCE [LARGE SCALE GENOMIC DNA]</scope>
    <source>
        <strain evidence="1 2">7124</strain>
    </source>
</reference>
<dbReference type="EMBL" id="JAAKGU010000013">
    <property type="protein sequence ID" value="NGM85000.1"/>
    <property type="molecule type" value="Genomic_DNA"/>
</dbReference>
<dbReference type="SUPFAM" id="SSF55729">
    <property type="entry name" value="Acyl-CoA N-acyltransferases (Nat)"/>
    <property type="match status" value="1"/>
</dbReference>
<sequence length="56" mass="6119">MTAEQGFASIRPVVHEPNETAVSMYRRSGYTPIGAITHPLRKAPYLCCEKILEAGG</sequence>
<proteinExistence type="predicted"/>
<dbReference type="AlphaFoldDB" id="A0A6M1PP21"/>
<organism evidence="1 2">
    <name type="scientific">Paenibacillus apii</name>
    <dbReference type="NCBI Taxonomy" id="1850370"/>
    <lineage>
        <taxon>Bacteria</taxon>
        <taxon>Bacillati</taxon>
        <taxon>Bacillota</taxon>
        <taxon>Bacilli</taxon>
        <taxon>Bacillales</taxon>
        <taxon>Paenibacillaceae</taxon>
        <taxon>Paenibacillus</taxon>
    </lineage>
</organism>
<gene>
    <name evidence="1" type="ORF">G5B47_21600</name>
</gene>
<comment type="caution">
    <text evidence="1">The sequence shown here is derived from an EMBL/GenBank/DDBJ whole genome shotgun (WGS) entry which is preliminary data.</text>
</comment>